<evidence type="ECO:0000259" key="4">
    <source>
        <dbReference type="Pfam" id="PF00535"/>
    </source>
</evidence>
<sequence length="347" mass="40222">MSPTPRVTVFIPVHNRQHYIGTAVDSILAQTFEDFELLVVDDGSTDATLEVLSRYRDPRLRVECNPHNLGLPATRNRGLELARGEYIALLDSDDKAWPTRLARQVETLDRHPELVQIGSACDFMDANGQRIKRVRRRPLSADDVDTSLLFYCALTNRTIMGRTAILQAYRYSEDFPSCEDYELHQRLARTYRMANLADVLVCGREHSGRFTRQNYGLGHDRKREISRRALLELGITPSEEDLDRHYALARPQRLGAALDWDYLDWAEQWLARIDAANRRTRRYVPEALVRVMTEHWIDLCRRARRQLGLGAYLRLLRSPLARRIPEAILHSLRKPRPESIRLGEQRS</sequence>
<dbReference type="Proteomes" id="UP000199005">
    <property type="component" value="Unassembled WGS sequence"/>
</dbReference>
<organism evidence="5 6">
    <name type="scientific">Azotobacter beijerinckii</name>
    <dbReference type="NCBI Taxonomy" id="170623"/>
    <lineage>
        <taxon>Bacteria</taxon>
        <taxon>Pseudomonadati</taxon>
        <taxon>Pseudomonadota</taxon>
        <taxon>Gammaproteobacteria</taxon>
        <taxon>Pseudomonadales</taxon>
        <taxon>Pseudomonadaceae</taxon>
        <taxon>Azotobacter</taxon>
    </lineage>
</organism>
<feature type="domain" description="Glycosyltransferase 2-like" evidence="4">
    <location>
        <begin position="8"/>
        <end position="132"/>
    </location>
</feature>
<protein>
    <submittedName>
        <fullName evidence="5">Glycosyltransferase involved in cell wall bisynthesis</fullName>
    </submittedName>
</protein>
<dbReference type="RefSeq" id="WP_090899033.1">
    <property type="nucleotide sequence ID" value="NZ_FNYO01000019.1"/>
</dbReference>
<evidence type="ECO:0000256" key="2">
    <source>
        <dbReference type="ARBA" id="ARBA00022676"/>
    </source>
</evidence>
<dbReference type="Pfam" id="PF00535">
    <property type="entry name" value="Glycos_transf_2"/>
    <property type="match status" value="1"/>
</dbReference>
<dbReference type="PANTHER" id="PTHR43685:SF5">
    <property type="entry name" value="GLYCOSYLTRANSFERASE EPSE-RELATED"/>
    <property type="match status" value="1"/>
</dbReference>
<dbReference type="InterPro" id="IPR029044">
    <property type="entry name" value="Nucleotide-diphossugar_trans"/>
</dbReference>
<dbReference type="STRING" id="170623.SAMN04244579_01932"/>
<evidence type="ECO:0000313" key="5">
    <source>
        <dbReference type="EMBL" id="SEI76510.1"/>
    </source>
</evidence>
<dbReference type="SUPFAM" id="SSF53448">
    <property type="entry name" value="Nucleotide-diphospho-sugar transferases"/>
    <property type="match status" value="1"/>
</dbReference>
<evidence type="ECO:0000256" key="3">
    <source>
        <dbReference type="ARBA" id="ARBA00022679"/>
    </source>
</evidence>
<dbReference type="CDD" id="cd00761">
    <property type="entry name" value="Glyco_tranf_GTA_type"/>
    <property type="match status" value="1"/>
</dbReference>
<dbReference type="EMBL" id="FNYO01000019">
    <property type="protein sequence ID" value="SEI76510.1"/>
    <property type="molecule type" value="Genomic_DNA"/>
</dbReference>
<comment type="similarity">
    <text evidence="1">Belongs to the glycosyltransferase 2 family.</text>
</comment>
<accession>A0A1H6TJT6</accession>
<keyword evidence="3 5" id="KW-0808">Transferase</keyword>
<gene>
    <name evidence="5" type="ORF">SAMN04244579_01932</name>
</gene>
<keyword evidence="2" id="KW-0328">Glycosyltransferase</keyword>
<evidence type="ECO:0000313" key="6">
    <source>
        <dbReference type="Proteomes" id="UP000199005"/>
    </source>
</evidence>
<dbReference type="AlphaFoldDB" id="A0A1H6TJT6"/>
<dbReference type="InterPro" id="IPR001173">
    <property type="entry name" value="Glyco_trans_2-like"/>
</dbReference>
<dbReference type="GO" id="GO:0016757">
    <property type="term" value="F:glycosyltransferase activity"/>
    <property type="evidence" value="ECO:0007669"/>
    <property type="project" value="UniProtKB-KW"/>
</dbReference>
<proteinExistence type="inferred from homology"/>
<name>A0A1H6TJT6_9GAMM</name>
<evidence type="ECO:0000256" key="1">
    <source>
        <dbReference type="ARBA" id="ARBA00006739"/>
    </source>
</evidence>
<dbReference type="Gene3D" id="3.90.550.10">
    <property type="entry name" value="Spore Coat Polysaccharide Biosynthesis Protein SpsA, Chain A"/>
    <property type="match status" value="1"/>
</dbReference>
<reference evidence="5 6" key="1">
    <citation type="submission" date="2016-10" db="EMBL/GenBank/DDBJ databases">
        <authorList>
            <person name="de Groot N.N."/>
        </authorList>
    </citation>
    <scope>NUCLEOTIDE SEQUENCE [LARGE SCALE GENOMIC DNA]</scope>
    <source>
        <strain evidence="5 6">DSM 1041</strain>
    </source>
</reference>
<dbReference type="InterPro" id="IPR050834">
    <property type="entry name" value="Glycosyltransf_2"/>
</dbReference>
<dbReference type="PANTHER" id="PTHR43685">
    <property type="entry name" value="GLYCOSYLTRANSFERASE"/>
    <property type="match status" value="1"/>
</dbReference>